<dbReference type="Pfam" id="PF20543">
    <property type="entry name" value="CowN"/>
    <property type="match status" value="1"/>
</dbReference>
<dbReference type="EMBL" id="CAACVJ010000227">
    <property type="protein sequence ID" value="VEP15050.1"/>
    <property type="molecule type" value="Genomic_DNA"/>
</dbReference>
<dbReference type="GO" id="GO:0009399">
    <property type="term" value="P:nitrogen fixation"/>
    <property type="evidence" value="ECO:0007669"/>
    <property type="project" value="InterPro"/>
</dbReference>
<sequence length="63" mass="7286">MRFQSIDCDKQAHRVLGYIEKYSKNPPHNSTWSGYFQAKLHGAYKHPALRGVRSIWGLPRCSP</sequence>
<dbReference type="InterPro" id="IPR024899">
    <property type="entry name" value="CowN"/>
</dbReference>
<accession>A0A563VUC7</accession>
<dbReference type="AlphaFoldDB" id="A0A563VUC7"/>
<name>A0A563VUC7_9CYAN</name>
<dbReference type="Proteomes" id="UP000320055">
    <property type="component" value="Unassembled WGS sequence"/>
</dbReference>
<proteinExistence type="predicted"/>
<evidence type="ECO:0000313" key="1">
    <source>
        <dbReference type="EMBL" id="VEP15050.1"/>
    </source>
</evidence>
<dbReference type="RefSeq" id="WP_425461556.1">
    <property type="nucleotide sequence ID" value="NZ_LR214043.1"/>
</dbReference>
<keyword evidence="2" id="KW-1185">Reference proteome</keyword>
<gene>
    <name evidence="1" type="ORF">H1P_3020002</name>
</gene>
<reference evidence="1 2" key="1">
    <citation type="submission" date="2019-01" db="EMBL/GenBank/DDBJ databases">
        <authorList>
            <person name="Brito A."/>
        </authorList>
    </citation>
    <scope>NUCLEOTIDE SEQUENCE [LARGE SCALE GENOMIC DNA]</scope>
    <source>
        <strain evidence="1">1</strain>
    </source>
</reference>
<evidence type="ECO:0000313" key="2">
    <source>
        <dbReference type="Proteomes" id="UP000320055"/>
    </source>
</evidence>
<protein>
    <submittedName>
        <fullName evidence="1">Uncharacterized protein</fullName>
    </submittedName>
</protein>
<organism evidence="1 2">
    <name type="scientific">Hyella patelloides LEGE 07179</name>
    <dbReference type="NCBI Taxonomy" id="945734"/>
    <lineage>
        <taxon>Bacteria</taxon>
        <taxon>Bacillati</taxon>
        <taxon>Cyanobacteriota</taxon>
        <taxon>Cyanophyceae</taxon>
        <taxon>Pleurocapsales</taxon>
        <taxon>Hyellaceae</taxon>
        <taxon>Hyella</taxon>
    </lineage>
</organism>